<comment type="pathway">
    <text evidence="10">Cofactor biosynthesis; adenosylcobalamin biosynthesis.</text>
</comment>
<keyword evidence="12" id="KW-1185">Reference proteome</keyword>
<protein>
    <recommendedName>
        <fullName evidence="10">Cobalt transport protein CbiN</fullName>
    </recommendedName>
    <alternativeName>
        <fullName evidence="10">Energy-coupling factor transporter probable substrate-capture protein CbiN</fullName>
        <shortName evidence="10">ECF transporter S component CbiN</shortName>
    </alternativeName>
</protein>
<gene>
    <name evidence="10" type="primary">cbiN</name>
    <name evidence="11" type="ORF">GOM49_04310</name>
</gene>
<evidence type="ECO:0000256" key="9">
    <source>
        <dbReference type="ARBA" id="ARBA00023285"/>
    </source>
</evidence>
<keyword evidence="3 10" id="KW-1003">Cell membrane</keyword>
<dbReference type="HAMAP" id="MF_00330">
    <property type="entry name" value="CbiN"/>
    <property type="match status" value="1"/>
</dbReference>
<dbReference type="EMBL" id="CP046522">
    <property type="protein sequence ID" value="QGU94428.1"/>
    <property type="molecule type" value="Genomic_DNA"/>
</dbReference>
<evidence type="ECO:0000256" key="3">
    <source>
        <dbReference type="ARBA" id="ARBA00022475"/>
    </source>
</evidence>
<keyword evidence="2 10" id="KW-0813">Transport</keyword>
<comment type="caution">
    <text evidence="10">Lacks conserved residue(s) required for the propagation of feature annotation.</text>
</comment>
<comment type="subcellular location">
    <subcellularLocation>
        <location evidence="10">Cell membrane</location>
        <topology evidence="10">Multi-pass membrane protein</topology>
    </subcellularLocation>
</comment>
<dbReference type="UniPathway" id="UPA00148"/>
<evidence type="ECO:0000256" key="6">
    <source>
        <dbReference type="ARBA" id="ARBA00022989"/>
    </source>
</evidence>
<evidence type="ECO:0000256" key="4">
    <source>
        <dbReference type="ARBA" id="ARBA00022573"/>
    </source>
</evidence>
<sequence>MKKRNFLLIMLCVALVSISLLIGSLRGGEFSGADDKIEEVINSQNQTYEAWFNHLWEPPSGEIESLLFALQAAIGAGFIGFYIGKKSNVKTNNVSSKIK</sequence>
<dbReference type="InterPro" id="IPR003705">
    <property type="entry name" value="CbiN"/>
</dbReference>
<dbReference type="Pfam" id="PF02553">
    <property type="entry name" value="CbiN"/>
    <property type="match status" value="1"/>
</dbReference>
<keyword evidence="4 10" id="KW-0169">Cobalamin biosynthesis</keyword>
<keyword evidence="1 10" id="KW-0171">Cobalt transport</keyword>
<evidence type="ECO:0000256" key="10">
    <source>
        <dbReference type="HAMAP-Rule" id="MF_00330"/>
    </source>
</evidence>
<evidence type="ECO:0000256" key="1">
    <source>
        <dbReference type="ARBA" id="ARBA00022426"/>
    </source>
</evidence>
<proteinExistence type="inferred from homology"/>
<evidence type="ECO:0000313" key="11">
    <source>
        <dbReference type="EMBL" id="QGU94428.1"/>
    </source>
</evidence>
<feature type="transmembrane region" description="Helical" evidence="10">
    <location>
        <begin position="65"/>
        <end position="83"/>
    </location>
</feature>
<organism evidence="11 12">
    <name type="scientific">Clostridium bovifaecis</name>
    <dbReference type="NCBI Taxonomy" id="2184719"/>
    <lineage>
        <taxon>Bacteria</taxon>
        <taxon>Bacillati</taxon>
        <taxon>Bacillota</taxon>
        <taxon>Clostridia</taxon>
        <taxon>Eubacteriales</taxon>
        <taxon>Clostridiaceae</taxon>
        <taxon>Clostridium</taxon>
    </lineage>
</organism>
<keyword evidence="7 10" id="KW-0406">Ion transport</keyword>
<evidence type="ECO:0000313" key="12">
    <source>
        <dbReference type="Proteomes" id="UP000422764"/>
    </source>
</evidence>
<comment type="subunit">
    <text evidence="10">Forms an energy-coupling factor (ECF) transporter complex composed of an ATP-binding protein (A component, CbiO), a transmembrane protein (T component, CbiQ) and 2 possible substrate-capture proteins (S components, CbiM and CbiN) of unknown stoichimetry.</text>
</comment>
<dbReference type="PANTHER" id="PTHR38662:SF1">
    <property type="entry name" value="COBALT TRANSPORT PROTEIN CBIN"/>
    <property type="match status" value="1"/>
</dbReference>
<dbReference type="Proteomes" id="UP000422764">
    <property type="component" value="Chromosome"/>
</dbReference>
<dbReference type="NCBIfam" id="NF002780">
    <property type="entry name" value="PRK02898.1"/>
    <property type="match status" value="1"/>
</dbReference>
<reference evidence="11 12" key="1">
    <citation type="submission" date="2019-12" db="EMBL/GenBank/DDBJ databases">
        <title>Genome sequenceing of Clostridium bovifaecis.</title>
        <authorList>
            <person name="Yao Y."/>
        </authorList>
    </citation>
    <scope>NUCLEOTIDE SEQUENCE [LARGE SCALE GENOMIC DNA]</scope>
    <source>
        <strain evidence="11 12">BXX</strain>
    </source>
</reference>
<comment type="similarity">
    <text evidence="10">Belongs to the CbiN family.</text>
</comment>
<keyword evidence="6 10" id="KW-1133">Transmembrane helix</keyword>
<evidence type="ECO:0000256" key="7">
    <source>
        <dbReference type="ARBA" id="ARBA00023065"/>
    </source>
</evidence>
<comment type="function">
    <text evidence="10">Part of the energy-coupling factor (ECF) transporter complex CbiMNOQ involved in cobalt import.</text>
</comment>
<evidence type="ECO:0000256" key="2">
    <source>
        <dbReference type="ARBA" id="ARBA00022448"/>
    </source>
</evidence>
<accession>A0A6I6F212</accession>
<keyword evidence="5 10" id="KW-0812">Transmembrane</keyword>
<dbReference type="GO" id="GO:0005886">
    <property type="term" value="C:plasma membrane"/>
    <property type="evidence" value="ECO:0007669"/>
    <property type="project" value="UniProtKB-SubCell"/>
</dbReference>
<keyword evidence="9 10" id="KW-0170">Cobalt</keyword>
<dbReference type="GO" id="GO:0009236">
    <property type="term" value="P:cobalamin biosynthetic process"/>
    <property type="evidence" value="ECO:0007669"/>
    <property type="project" value="UniProtKB-UniRule"/>
</dbReference>
<dbReference type="AlphaFoldDB" id="A0A6I6F212"/>
<name>A0A6I6F212_9CLOT</name>
<evidence type="ECO:0000256" key="5">
    <source>
        <dbReference type="ARBA" id="ARBA00022692"/>
    </source>
</evidence>
<evidence type="ECO:0000256" key="8">
    <source>
        <dbReference type="ARBA" id="ARBA00023136"/>
    </source>
</evidence>
<dbReference type="PANTHER" id="PTHR38662">
    <property type="entry name" value="COBALT TRANSPORT PROTEIN CBIN"/>
    <property type="match status" value="1"/>
</dbReference>
<dbReference type="GO" id="GO:0015087">
    <property type="term" value="F:cobalt ion transmembrane transporter activity"/>
    <property type="evidence" value="ECO:0007669"/>
    <property type="project" value="UniProtKB-UniRule"/>
</dbReference>
<keyword evidence="8 10" id="KW-0472">Membrane</keyword>